<evidence type="ECO:0000313" key="3">
    <source>
        <dbReference type="EMBL" id="KAF2240945.1"/>
    </source>
</evidence>
<evidence type="ECO:0000313" key="4">
    <source>
        <dbReference type="Proteomes" id="UP000800094"/>
    </source>
</evidence>
<dbReference type="InterPro" id="IPR036047">
    <property type="entry name" value="F-box-like_dom_sf"/>
</dbReference>
<gene>
    <name evidence="3" type="ORF">BU26DRAFT_611157</name>
</gene>
<dbReference type="EMBL" id="ML987214">
    <property type="protein sequence ID" value="KAF2240945.1"/>
    <property type="molecule type" value="Genomic_DNA"/>
</dbReference>
<feature type="region of interest" description="Disordered" evidence="1">
    <location>
        <begin position="562"/>
        <end position="640"/>
    </location>
</feature>
<accession>A0A6A6HS07</accession>
<dbReference type="SMART" id="SM00256">
    <property type="entry name" value="FBOX"/>
    <property type="match status" value="1"/>
</dbReference>
<reference evidence="3" key="1">
    <citation type="journal article" date="2020" name="Stud. Mycol.">
        <title>101 Dothideomycetes genomes: a test case for predicting lifestyles and emergence of pathogens.</title>
        <authorList>
            <person name="Haridas S."/>
            <person name="Albert R."/>
            <person name="Binder M."/>
            <person name="Bloem J."/>
            <person name="Labutti K."/>
            <person name="Salamov A."/>
            <person name="Andreopoulos B."/>
            <person name="Baker S."/>
            <person name="Barry K."/>
            <person name="Bills G."/>
            <person name="Bluhm B."/>
            <person name="Cannon C."/>
            <person name="Castanera R."/>
            <person name="Culley D."/>
            <person name="Daum C."/>
            <person name="Ezra D."/>
            <person name="Gonzalez J."/>
            <person name="Henrissat B."/>
            <person name="Kuo A."/>
            <person name="Liang C."/>
            <person name="Lipzen A."/>
            <person name="Lutzoni F."/>
            <person name="Magnuson J."/>
            <person name="Mondo S."/>
            <person name="Nolan M."/>
            <person name="Ohm R."/>
            <person name="Pangilinan J."/>
            <person name="Park H.-J."/>
            <person name="Ramirez L."/>
            <person name="Alfaro M."/>
            <person name="Sun H."/>
            <person name="Tritt A."/>
            <person name="Yoshinaga Y."/>
            <person name="Zwiers L.-H."/>
            <person name="Turgeon B."/>
            <person name="Goodwin S."/>
            <person name="Spatafora J."/>
            <person name="Crous P."/>
            <person name="Grigoriev I."/>
        </authorList>
    </citation>
    <scope>NUCLEOTIDE SEQUENCE</scope>
    <source>
        <strain evidence="3">CBS 122368</strain>
    </source>
</reference>
<dbReference type="AlphaFoldDB" id="A0A6A6HS07"/>
<evidence type="ECO:0000259" key="2">
    <source>
        <dbReference type="PROSITE" id="PS50181"/>
    </source>
</evidence>
<organism evidence="3 4">
    <name type="scientific">Trematosphaeria pertusa</name>
    <dbReference type="NCBI Taxonomy" id="390896"/>
    <lineage>
        <taxon>Eukaryota</taxon>
        <taxon>Fungi</taxon>
        <taxon>Dikarya</taxon>
        <taxon>Ascomycota</taxon>
        <taxon>Pezizomycotina</taxon>
        <taxon>Dothideomycetes</taxon>
        <taxon>Pleosporomycetidae</taxon>
        <taxon>Pleosporales</taxon>
        <taxon>Massarineae</taxon>
        <taxon>Trematosphaeriaceae</taxon>
        <taxon>Trematosphaeria</taxon>
    </lineage>
</organism>
<dbReference type="InterPro" id="IPR001810">
    <property type="entry name" value="F-box_dom"/>
</dbReference>
<dbReference type="GeneID" id="54589380"/>
<dbReference type="SUPFAM" id="SSF81383">
    <property type="entry name" value="F-box domain"/>
    <property type="match status" value="1"/>
</dbReference>
<dbReference type="OrthoDB" id="3800118at2759"/>
<sequence>MPGPQRSRRSPAHLNRLPTEMVQKIAGYLDRPSLLSLRSTSRSLRAKSHYTFGEHFFRTLKFCLHPYSLQSLSDISDNPHLAKHVRHVAFSTDWVGLIDPLHDAEVKQAAEKGKNTSGHSKLGIRPMSMNELYASRERVDALRIAQALGKLPKLELVLLGDELEFDGASVRESWGHSRFRPFNCPFGYCKPDVRFGSLPTVFVMIAMALEQLPRRNIDICLSIGDKDRSFLTDIHTPPTWYTKKLHKSITMLQLQIPHEPGLDYVEYLSTTLKPLCHGATIQQLSVKVEPGIPGLNLPPLVGRDPRLDGLPLQHLKKLTLEKLQTRSGLLIELLQCHQHRLTHLSLIKCSLHSEGPIFINGMPMNPAHPSVLEDLRWHRVIVELQKMENLSYLRLSRLGSDPVIPDSLRDTEAYRPRLDEEMTLNATWPSKEDVTIGLNYLHLTYRTANELQVGIFPNDGGRRDFLNVRYANYKVDPYEYRWTDAEATALRHERNCRRNRGRDAHPPTFVDDEREFPTPEDPAAKAKAKARMNPRYPVKPKHTPELQASDFSHNFETAYTGGLQLPSFETPPAESAHAPPRPMDPYVPLYSHTRYGRPPYPNAPKADSASRKTGAPPTSARPSNAQEPEHPGLTLPSANSLPEEVCIGGLLQGRWKTVWVSAPRSLRAEKSSKQSK</sequence>
<feature type="region of interest" description="Disordered" evidence="1">
    <location>
        <begin position="498"/>
        <end position="547"/>
    </location>
</feature>
<name>A0A6A6HS07_9PLEO</name>
<protein>
    <recommendedName>
        <fullName evidence="2">F-box domain-containing protein</fullName>
    </recommendedName>
</protein>
<dbReference type="RefSeq" id="XP_033675949.1">
    <property type="nucleotide sequence ID" value="XM_033836050.1"/>
</dbReference>
<dbReference type="Pfam" id="PF00646">
    <property type="entry name" value="F-box"/>
    <property type="match status" value="1"/>
</dbReference>
<dbReference type="PROSITE" id="PS50181">
    <property type="entry name" value="FBOX"/>
    <property type="match status" value="1"/>
</dbReference>
<feature type="domain" description="F-box" evidence="2">
    <location>
        <begin position="11"/>
        <end position="60"/>
    </location>
</feature>
<proteinExistence type="predicted"/>
<dbReference type="Proteomes" id="UP000800094">
    <property type="component" value="Unassembled WGS sequence"/>
</dbReference>
<keyword evidence="4" id="KW-1185">Reference proteome</keyword>
<evidence type="ECO:0000256" key="1">
    <source>
        <dbReference type="SAM" id="MobiDB-lite"/>
    </source>
</evidence>